<sequence length="122" mass="13255">MATTIGLRDPLWRDPGLDLVKFLSTGGTRQPASNVHFRRAAQVLFSKTTTADRRNIRVCYLGTFKLPPKIFAHLCVVNVSVRSEPVRYLGRRDDSLSVPSAAVVMSSVGGGVGVTSDGVVRR</sequence>
<gene>
    <name evidence="1" type="ORF">MEUPH1_LOCUS18262</name>
</gene>
<proteinExistence type="predicted"/>
<accession>A0AAV0X4V2</accession>
<dbReference type="EMBL" id="CARXXK010000003">
    <property type="protein sequence ID" value="CAI6363295.1"/>
    <property type="molecule type" value="Genomic_DNA"/>
</dbReference>
<evidence type="ECO:0000313" key="1">
    <source>
        <dbReference type="EMBL" id="CAI6363295.1"/>
    </source>
</evidence>
<dbReference type="Proteomes" id="UP001160148">
    <property type="component" value="Unassembled WGS sequence"/>
</dbReference>
<protein>
    <submittedName>
        <fullName evidence="1">Uncharacterized protein</fullName>
    </submittedName>
</protein>
<name>A0AAV0X4V2_9HEMI</name>
<comment type="caution">
    <text evidence="1">The sequence shown here is derived from an EMBL/GenBank/DDBJ whole genome shotgun (WGS) entry which is preliminary data.</text>
</comment>
<evidence type="ECO:0000313" key="2">
    <source>
        <dbReference type="Proteomes" id="UP001160148"/>
    </source>
</evidence>
<reference evidence="1 2" key="1">
    <citation type="submission" date="2023-01" db="EMBL/GenBank/DDBJ databases">
        <authorList>
            <person name="Whitehead M."/>
        </authorList>
    </citation>
    <scope>NUCLEOTIDE SEQUENCE [LARGE SCALE GENOMIC DNA]</scope>
</reference>
<organism evidence="1 2">
    <name type="scientific">Macrosiphum euphorbiae</name>
    <name type="common">potato aphid</name>
    <dbReference type="NCBI Taxonomy" id="13131"/>
    <lineage>
        <taxon>Eukaryota</taxon>
        <taxon>Metazoa</taxon>
        <taxon>Ecdysozoa</taxon>
        <taxon>Arthropoda</taxon>
        <taxon>Hexapoda</taxon>
        <taxon>Insecta</taxon>
        <taxon>Pterygota</taxon>
        <taxon>Neoptera</taxon>
        <taxon>Paraneoptera</taxon>
        <taxon>Hemiptera</taxon>
        <taxon>Sternorrhyncha</taxon>
        <taxon>Aphidomorpha</taxon>
        <taxon>Aphidoidea</taxon>
        <taxon>Aphididae</taxon>
        <taxon>Macrosiphini</taxon>
        <taxon>Macrosiphum</taxon>
    </lineage>
</organism>
<keyword evidence="2" id="KW-1185">Reference proteome</keyword>
<dbReference type="AlphaFoldDB" id="A0AAV0X4V2"/>